<evidence type="ECO:0000313" key="1">
    <source>
        <dbReference type="EMBL" id="QBF82080.1"/>
    </source>
</evidence>
<dbReference type="Gene3D" id="3.30.70.2970">
    <property type="entry name" value="Protein of unknown function (DUF541), domain 2"/>
    <property type="match status" value="1"/>
</dbReference>
<dbReference type="Pfam" id="PF04402">
    <property type="entry name" value="SIMPL"/>
    <property type="match status" value="1"/>
</dbReference>
<evidence type="ECO:0000313" key="2">
    <source>
        <dbReference type="Proteomes" id="UP000291106"/>
    </source>
</evidence>
<dbReference type="Gene3D" id="3.30.110.170">
    <property type="entry name" value="Protein of unknown function (DUF541), domain 1"/>
    <property type="match status" value="1"/>
</dbReference>
<accession>A0A411PFB1</accession>
<dbReference type="OrthoDB" id="5985609at2"/>
<dbReference type="InterPro" id="IPR007497">
    <property type="entry name" value="SIMPL/DUF541"/>
</dbReference>
<dbReference type="AlphaFoldDB" id="A0A411PFB1"/>
<name>A0A411PFB1_9GAMM</name>
<dbReference type="KEGG" id="smai:EXU30_04695"/>
<sequence length="268" mass="29675">MKLSQKPSQKLSQMLSQKLTLNQPRLSTRQPSRLAGQIGAVALLISSCFLFSNAANASAPEFPHLETVGSSEILVSPDMAEIVVAVRVEAANAKQAKAESDKAVAAFVSKLKQAKIATNDIASANLNLRAQYHYDKENGRQLTGYEAHRDITVTVRDLNMLNELLDSALEQGINHVNQINLKSSKEAQYKQQARELAIKDAREKAQAIAKSFDTQVQGVWQVRYHDYQVPKRHTEMRAMADAGAINQSYQQGQIAITDTIEAIFRLQD</sequence>
<dbReference type="RefSeq" id="WP_130598053.1">
    <property type="nucleotide sequence ID" value="NZ_CP036200.1"/>
</dbReference>
<reference evidence="1 2" key="1">
    <citation type="submission" date="2019-02" db="EMBL/GenBank/DDBJ databases">
        <title>Shewanella sp. D4-2 isolated from Dokdo Island.</title>
        <authorList>
            <person name="Baek K."/>
        </authorList>
    </citation>
    <scope>NUCLEOTIDE SEQUENCE [LARGE SCALE GENOMIC DNA]</scope>
    <source>
        <strain evidence="1 2">D4-2</strain>
    </source>
</reference>
<dbReference type="Proteomes" id="UP000291106">
    <property type="component" value="Chromosome"/>
</dbReference>
<dbReference type="PANTHER" id="PTHR34387">
    <property type="entry name" value="SLR1258 PROTEIN"/>
    <property type="match status" value="1"/>
</dbReference>
<dbReference type="NCBIfam" id="NF008299">
    <property type="entry name" value="PRK11087.1"/>
    <property type="match status" value="1"/>
</dbReference>
<gene>
    <name evidence="1" type="ORF">EXU30_04695</name>
</gene>
<protein>
    <submittedName>
        <fullName evidence="1">Oxidative stress defense protein</fullName>
    </submittedName>
</protein>
<proteinExistence type="predicted"/>
<dbReference type="EMBL" id="CP036200">
    <property type="protein sequence ID" value="QBF82080.1"/>
    <property type="molecule type" value="Genomic_DNA"/>
</dbReference>
<dbReference type="GO" id="GO:0006974">
    <property type="term" value="P:DNA damage response"/>
    <property type="evidence" value="ECO:0007669"/>
    <property type="project" value="TreeGrafter"/>
</dbReference>
<dbReference type="PANTHER" id="PTHR34387:SF1">
    <property type="entry name" value="PERIPLASMIC IMMUNOGENIC PROTEIN"/>
    <property type="match status" value="1"/>
</dbReference>
<dbReference type="InterPro" id="IPR052022">
    <property type="entry name" value="26kDa_periplasmic_antigen"/>
</dbReference>
<keyword evidence="2" id="KW-1185">Reference proteome</keyword>
<organism evidence="1 2">
    <name type="scientific">Shewanella maritima</name>
    <dbReference type="NCBI Taxonomy" id="2520507"/>
    <lineage>
        <taxon>Bacteria</taxon>
        <taxon>Pseudomonadati</taxon>
        <taxon>Pseudomonadota</taxon>
        <taxon>Gammaproteobacteria</taxon>
        <taxon>Alteromonadales</taxon>
        <taxon>Shewanellaceae</taxon>
        <taxon>Shewanella</taxon>
    </lineage>
</organism>